<comment type="subunit">
    <text evidence="4">Homotetramer.</text>
</comment>
<dbReference type="NCBIfam" id="TIGR02962">
    <property type="entry name" value="hdxy_isourate"/>
    <property type="match status" value="1"/>
</dbReference>
<dbReference type="InterPro" id="IPR036817">
    <property type="entry name" value="Transthyretin/HIU_hydrolase_sf"/>
</dbReference>
<dbReference type="SUPFAM" id="SSF49472">
    <property type="entry name" value="Transthyretin (synonym: prealbumin)"/>
    <property type="match status" value="1"/>
</dbReference>
<dbReference type="Pfam" id="PF00576">
    <property type="entry name" value="Transthyretin"/>
    <property type="match status" value="1"/>
</dbReference>
<proteinExistence type="inferred from homology"/>
<dbReference type="GO" id="GO:0033971">
    <property type="term" value="F:hydroxyisourate hydrolase activity"/>
    <property type="evidence" value="ECO:0007669"/>
    <property type="project" value="UniProtKB-EC"/>
</dbReference>
<protein>
    <recommendedName>
        <fullName evidence="5">hydroxyisourate hydrolase</fullName>
        <ecNumber evidence="5">3.5.2.17</ecNumber>
    </recommendedName>
</protein>
<reference evidence="9" key="1">
    <citation type="submission" date="2020-05" db="EMBL/GenBank/DDBJ databases">
        <authorList>
            <person name="Chiriac C."/>
            <person name="Salcher M."/>
            <person name="Ghai R."/>
            <person name="Kavagutti S V."/>
        </authorList>
    </citation>
    <scope>NUCLEOTIDE SEQUENCE</scope>
</reference>
<feature type="domain" description="Transthyretin/hydroxyisourate hydrolase" evidence="8">
    <location>
        <begin position="8"/>
        <end position="109"/>
    </location>
</feature>
<dbReference type="InterPro" id="IPR023419">
    <property type="entry name" value="Transthyretin_CS"/>
</dbReference>
<dbReference type="PANTHER" id="PTHR10395">
    <property type="entry name" value="URICASE AND TRANSTHYRETIN-RELATED"/>
    <property type="match status" value="1"/>
</dbReference>
<keyword evidence="6" id="KW-0659">Purine metabolism</keyword>
<comment type="function">
    <text evidence="2">Catalyzes the hydrolysis of 5-hydroxyisourate (HIU) to 2-oxo-4-hydroxy-4-carboxy-5-ureidoimidazoline (OHCU).</text>
</comment>
<dbReference type="AlphaFoldDB" id="A0A6J6SGW3"/>
<evidence type="ECO:0000313" key="9">
    <source>
        <dbReference type="EMBL" id="CAB4734090.1"/>
    </source>
</evidence>
<dbReference type="CDD" id="cd05822">
    <property type="entry name" value="TLP_HIUase"/>
    <property type="match status" value="1"/>
</dbReference>
<evidence type="ECO:0000256" key="6">
    <source>
        <dbReference type="ARBA" id="ARBA00022631"/>
    </source>
</evidence>
<keyword evidence="7" id="KW-0378">Hydrolase</keyword>
<organism evidence="9">
    <name type="scientific">freshwater metagenome</name>
    <dbReference type="NCBI Taxonomy" id="449393"/>
    <lineage>
        <taxon>unclassified sequences</taxon>
        <taxon>metagenomes</taxon>
        <taxon>ecological metagenomes</taxon>
    </lineage>
</organism>
<dbReference type="EC" id="3.5.2.17" evidence="5"/>
<name>A0A6J6SGW3_9ZZZZ</name>
<dbReference type="EMBL" id="CAEZXR010000449">
    <property type="protein sequence ID" value="CAB4734090.1"/>
    <property type="molecule type" value="Genomic_DNA"/>
</dbReference>
<evidence type="ECO:0000259" key="8">
    <source>
        <dbReference type="Pfam" id="PF00576"/>
    </source>
</evidence>
<dbReference type="PANTHER" id="PTHR10395:SF7">
    <property type="entry name" value="5-HYDROXYISOURATE HYDROLASE"/>
    <property type="match status" value="1"/>
</dbReference>
<evidence type="ECO:0000256" key="3">
    <source>
        <dbReference type="ARBA" id="ARBA00009850"/>
    </source>
</evidence>
<evidence type="ECO:0000256" key="2">
    <source>
        <dbReference type="ARBA" id="ARBA00002704"/>
    </source>
</evidence>
<evidence type="ECO:0000256" key="1">
    <source>
        <dbReference type="ARBA" id="ARBA00001043"/>
    </source>
</evidence>
<dbReference type="InterPro" id="IPR000895">
    <property type="entry name" value="Transthyretin/HIU_hydrolase"/>
</dbReference>
<comment type="similarity">
    <text evidence="3">Belongs to the transthyretin family. 5-hydroxyisourate hydrolase subfamily.</text>
</comment>
<sequence length="110" mass="11592">MTTPGTTLSTHVLDVALGRPAEGLALTLADVAGAELETAVTDVDGRVRFETVLDAGVHAITFATGPWFAAAGRATFYPAVDVVFEVDAGEPHYHVALLLSPWSYTTYRGS</sequence>
<evidence type="ECO:0000256" key="7">
    <source>
        <dbReference type="ARBA" id="ARBA00022801"/>
    </source>
</evidence>
<dbReference type="GO" id="GO:0006144">
    <property type="term" value="P:purine nucleobase metabolic process"/>
    <property type="evidence" value="ECO:0007669"/>
    <property type="project" value="UniProtKB-KW"/>
</dbReference>
<comment type="catalytic activity">
    <reaction evidence="1">
        <text>5-hydroxyisourate + H2O = 5-hydroxy-2-oxo-4-ureido-2,5-dihydro-1H-imidazole-5-carboxylate + H(+)</text>
        <dbReference type="Rhea" id="RHEA:23736"/>
        <dbReference type="ChEBI" id="CHEBI:15377"/>
        <dbReference type="ChEBI" id="CHEBI:15378"/>
        <dbReference type="ChEBI" id="CHEBI:18072"/>
        <dbReference type="ChEBI" id="CHEBI:58639"/>
        <dbReference type="EC" id="3.5.2.17"/>
    </reaction>
</comment>
<dbReference type="InterPro" id="IPR023416">
    <property type="entry name" value="Transthyretin/HIU_hydrolase_d"/>
</dbReference>
<dbReference type="Gene3D" id="2.60.40.180">
    <property type="entry name" value="Transthyretin/hydroxyisourate hydrolase domain"/>
    <property type="match status" value="1"/>
</dbReference>
<dbReference type="PROSITE" id="PS00769">
    <property type="entry name" value="TRANSTHYRETIN_2"/>
    <property type="match status" value="1"/>
</dbReference>
<gene>
    <name evidence="9" type="ORF">UFOPK2579_02766</name>
</gene>
<evidence type="ECO:0000256" key="5">
    <source>
        <dbReference type="ARBA" id="ARBA00012609"/>
    </source>
</evidence>
<dbReference type="InterPro" id="IPR014306">
    <property type="entry name" value="Hydroxyisourate_hydrolase"/>
</dbReference>
<evidence type="ECO:0000256" key="4">
    <source>
        <dbReference type="ARBA" id="ARBA00011881"/>
    </source>
</evidence>
<accession>A0A6J6SGW3</accession>
<dbReference type="PRINTS" id="PR00189">
    <property type="entry name" value="TRNSTHYRETIN"/>
</dbReference>